<feature type="active site" description="Charge relay system" evidence="8">
    <location>
        <position position="335"/>
    </location>
</feature>
<dbReference type="GO" id="GO:0004252">
    <property type="term" value="F:serine-type endopeptidase activity"/>
    <property type="evidence" value="ECO:0007669"/>
    <property type="project" value="UniProtKB-UniRule"/>
</dbReference>
<evidence type="ECO:0000256" key="10">
    <source>
        <dbReference type="SAM" id="MobiDB-lite"/>
    </source>
</evidence>
<evidence type="ECO:0000256" key="7">
    <source>
        <dbReference type="ARBA" id="ARBA00023619"/>
    </source>
</evidence>
<feature type="transmembrane region" description="Helical" evidence="11">
    <location>
        <begin position="36"/>
        <end position="55"/>
    </location>
</feature>
<dbReference type="InterPro" id="IPR023827">
    <property type="entry name" value="Peptidase_S8_Asp-AS"/>
</dbReference>
<keyword evidence="11" id="KW-0472">Membrane</keyword>
<dbReference type="EMBL" id="MIGC01000425">
    <property type="protein sequence ID" value="PHJ25079.1"/>
    <property type="molecule type" value="Genomic_DNA"/>
</dbReference>
<evidence type="ECO:0000256" key="11">
    <source>
        <dbReference type="SAM" id="Phobius"/>
    </source>
</evidence>
<feature type="domain" description="Peptidase S8/S53" evidence="12">
    <location>
        <begin position="330"/>
        <end position="583"/>
    </location>
</feature>
<keyword evidence="5" id="KW-0865">Zymogen</keyword>
<dbReference type="InterPro" id="IPR051048">
    <property type="entry name" value="Peptidase_S8/S53_subtilisin"/>
</dbReference>
<evidence type="ECO:0000259" key="12">
    <source>
        <dbReference type="Pfam" id="PF00082"/>
    </source>
</evidence>
<keyword evidence="14" id="KW-1185">Reference proteome</keyword>
<dbReference type="PRINTS" id="PR00723">
    <property type="entry name" value="SUBTILISIN"/>
</dbReference>
<dbReference type="PROSITE" id="PS00136">
    <property type="entry name" value="SUBTILASE_ASP"/>
    <property type="match status" value="1"/>
</dbReference>
<dbReference type="VEuPathDB" id="ToxoDB:CSUI_001067"/>
<dbReference type="PANTHER" id="PTHR43399:SF4">
    <property type="entry name" value="CELL WALL-ASSOCIATED PROTEASE"/>
    <property type="match status" value="1"/>
</dbReference>
<evidence type="ECO:0000256" key="9">
    <source>
        <dbReference type="RuleBase" id="RU003355"/>
    </source>
</evidence>
<evidence type="ECO:0000313" key="14">
    <source>
        <dbReference type="Proteomes" id="UP000221165"/>
    </source>
</evidence>
<keyword evidence="3 8" id="KW-0378">Hydrolase</keyword>
<feature type="region of interest" description="Disordered" evidence="10">
    <location>
        <begin position="625"/>
        <end position="679"/>
    </location>
</feature>
<evidence type="ECO:0000256" key="4">
    <source>
        <dbReference type="ARBA" id="ARBA00022825"/>
    </source>
</evidence>
<dbReference type="PROSITE" id="PS00138">
    <property type="entry name" value="SUBTILASE_SER"/>
    <property type="match status" value="1"/>
</dbReference>
<evidence type="ECO:0000256" key="8">
    <source>
        <dbReference type="PROSITE-ProRule" id="PRU01240"/>
    </source>
</evidence>
<dbReference type="InterPro" id="IPR034204">
    <property type="entry name" value="PfSUB1-like_cat_dom"/>
</dbReference>
<feature type="compositionally biased region" description="Acidic residues" evidence="10">
    <location>
        <begin position="155"/>
        <end position="165"/>
    </location>
</feature>
<dbReference type="EC" id="3.4.21.62" evidence="7"/>
<evidence type="ECO:0000313" key="13">
    <source>
        <dbReference type="EMBL" id="PHJ25079.1"/>
    </source>
</evidence>
<dbReference type="InterPro" id="IPR022398">
    <property type="entry name" value="Peptidase_S8_His-AS"/>
</dbReference>
<organism evidence="13 14">
    <name type="scientific">Cystoisospora suis</name>
    <dbReference type="NCBI Taxonomy" id="483139"/>
    <lineage>
        <taxon>Eukaryota</taxon>
        <taxon>Sar</taxon>
        <taxon>Alveolata</taxon>
        <taxon>Apicomplexa</taxon>
        <taxon>Conoidasida</taxon>
        <taxon>Coccidia</taxon>
        <taxon>Eucoccidiorida</taxon>
        <taxon>Eimeriorina</taxon>
        <taxon>Sarcocystidae</taxon>
        <taxon>Cystoisospora</taxon>
    </lineage>
</organism>
<dbReference type="InterPro" id="IPR023828">
    <property type="entry name" value="Peptidase_S8_Ser-AS"/>
</dbReference>
<feature type="compositionally biased region" description="Basic and acidic residues" evidence="10">
    <location>
        <begin position="627"/>
        <end position="672"/>
    </location>
</feature>
<feature type="active site" description="Charge relay system" evidence="8">
    <location>
        <position position="551"/>
    </location>
</feature>
<dbReference type="PROSITE" id="PS51892">
    <property type="entry name" value="SUBTILASE"/>
    <property type="match status" value="1"/>
</dbReference>
<keyword evidence="11" id="KW-1133">Transmembrane helix</keyword>
<dbReference type="InterPro" id="IPR036852">
    <property type="entry name" value="Peptidase_S8/S53_dom_sf"/>
</dbReference>
<feature type="active site" description="Charge relay system" evidence="8">
    <location>
        <position position="390"/>
    </location>
</feature>
<dbReference type="SUPFAM" id="SSF52743">
    <property type="entry name" value="Subtilisin-like"/>
    <property type="match status" value="1"/>
</dbReference>
<evidence type="ECO:0000256" key="3">
    <source>
        <dbReference type="ARBA" id="ARBA00022801"/>
    </source>
</evidence>
<dbReference type="RefSeq" id="XP_067926751.1">
    <property type="nucleotide sequence ID" value="XM_068061273.1"/>
</dbReference>
<dbReference type="AlphaFoldDB" id="A0A2C6LBQ5"/>
<accession>A0A2C6LBQ5</accession>
<name>A0A2C6LBQ5_9APIC</name>
<feature type="region of interest" description="Disordered" evidence="10">
    <location>
        <begin position="240"/>
        <end position="307"/>
    </location>
</feature>
<keyword evidence="2 8" id="KW-0645">Protease</keyword>
<dbReference type="CDD" id="cd07473">
    <property type="entry name" value="Peptidases_S8_Subtilisin_like"/>
    <property type="match status" value="1"/>
</dbReference>
<evidence type="ECO:0000256" key="1">
    <source>
        <dbReference type="ARBA" id="ARBA00011073"/>
    </source>
</evidence>
<dbReference type="Proteomes" id="UP000221165">
    <property type="component" value="Unassembled WGS sequence"/>
</dbReference>
<feature type="region of interest" description="Disordered" evidence="10">
    <location>
        <begin position="155"/>
        <end position="175"/>
    </location>
</feature>
<dbReference type="Pfam" id="PF00082">
    <property type="entry name" value="Peptidase_S8"/>
    <property type="match status" value="1"/>
</dbReference>
<feature type="compositionally biased region" description="Basic and acidic residues" evidence="10">
    <location>
        <begin position="240"/>
        <end position="253"/>
    </location>
</feature>
<dbReference type="Gene3D" id="3.40.50.200">
    <property type="entry name" value="Peptidase S8/S53 domain"/>
    <property type="match status" value="1"/>
</dbReference>
<evidence type="ECO:0000256" key="6">
    <source>
        <dbReference type="ARBA" id="ARBA00023529"/>
    </source>
</evidence>
<dbReference type="PROSITE" id="PS00137">
    <property type="entry name" value="SUBTILASE_HIS"/>
    <property type="match status" value="1"/>
</dbReference>
<dbReference type="InterPro" id="IPR000209">
    <property type="entry name" value="Peptidase_S8/S53_dom"/>
</dbReference>
<dbReference type="GO" id="GO:0006508">
    <property type="term" value="P:proteolysis"/>
    <property type="evidence" value="ECO:0007669"/>
    <property type="project" value="UniProtKB-KW"/>
</dbReference>
<proteinExistence type="inferred from homology"/>
<evidence type="ECO:0000256" key="5">
    <source>
        <dbReference type="ARBA" id="ARBA00023145"/>
    </source>
</evidence>
<sequence>MANRLIYGGGPPSTPASAVICSPTDRTTTTMGVLRSFLISALLSVGCFSFLAGVAEVTGSQVGPDGHQYNRTLLLTYLPECMETNEGRLGATERALKSTYARTAAKRRGDTRYAESVDSVPMTAQVVGEYEAYSSKIISFGSSSSSDLRRPEQFFEDPEDQDDNDERSGAGGCQVSEESLRRVGVDVIDLGNCVMLDSEDLKDALETDPCIASVEYDQEISLDSLRPSVAQQLSLLDGDHPAADTAHVSDDQKTNSVSSEDNNPNSKTINDEKVEASSDREGTMSAQQERRGPLPPPPPSGITDPPNYWRFKSGLDDSVYAKIDCQPDRVVAVIDTGITYDHPALAKNVWINKNEIPGNGIDDDKNGFIDDVYGFNFRDNKGDPYDDHGHGTHVAGIIGAVLTDSNSLVKGVCGRTSIAGLKFMGANGNGSTSDAIKALNYAVQMKIPLSCNSWGGPSWSEALIAALEAADAVGHLFVAAAGNQGRNTDEIPHYPASYKVPNVISVAATTSNDELAPFSNRGPLTVDLAAPGVKILSTFPPNRFKELSGTSMATPVVAGVAALLMSFPYQEIAQIKRAIVNGVDKPPAVEGLVKSSGRVNARKAVTWLSLELGIEDEPKRNSCVLQGKEDKEEKEKEQKEGDLQQDPSRKTTMRDSAGKETAVETSEDHLDEVIVPITA</sequence>
<dbReference type="GeneID" id="94424484"/>
<comment type="similarity">
    <text evidence="1 8 9">Belongs to the peptidase S8 family.</text>
</comment>
<feature type="compositionally biased region" description="Basic and acidic residues" evidence="10">
    <location>
        <begin position="269"/>
        <end position="292"/>
    </location>
</feature>
<reference evidence="13 14" key="1">
    <citation type="journal article" date="2017" name="Int. J. Parasitol.">
        <title>The genome of the protozoan parasite Cystoisospora suis and a reverse vaccinology approach to identify vaccine candidates.</title>
        <authorList>
            <person name="Palmieri N."/>
            <person name="Shrestha A."/>
            <person name="Ruttkowski B."/>
            <person name="Beck T."/>
            <person name="Vogl C."/>
            <person name="Tomley F."/>
            <person name="Blake D.P."/>
            <person name="Joachim A."/>
        </authorList>
    </citation>
    <scope>NUCLEOTIDE SEQUENCE [LARGE SCALE GENOMIC DNA]</scope>
    <source>
        <strain evidence="13 14">Wien I</strain>
    </source>
</reference>
<dbReference type="InterPro" id="IPR015500">
    <property type="entry name" value="Peptidase_S8_subtilisin-rel"/>
</dbReference>
<comment type="catalytic activity">
    <reaction evidence="6">
        <text>Hydrolysis of proteins with broad specificity for peptide bonds, and a preference for a large uncharged residue in P1. Hydrolyzes peptide amides.</text>
        <dbReference type="EC" id="3.4.21.62"/>
    </reaction>
</comment>
<dbReference type="OrthoDB" id="531541at2759"/>
<comment type="caution">
    <text evidence="13">The sequence shown here is derived from an EMBL/GenBank/DDBJ whole genome shotgun (WGS) entry which is preliminary data.</text>
</comment>
<keyword evidence="11" id="KW-0812">Transmembrane</keyword>
<dbReference type="PANTHER" id="PTHR43399">
    <property type="entry name" value="SUBTILISIN-RELATED"/>
    <property type="match status" value="1"/>
</dbReference>
<evidence type="ECO:0000256" key="2">
    <source>
        <dbReference type="ARBA" id="ARBA00022670"/>
    </source>
</evidence>
<keyword evidence="4 8" id="KW-0720">Serine protease</keyword>
<feature type="compositionally biased region" description="Polar residues" evidence="10">
    <location>
        <begin position="254"/>
        <end position="268"/>
    </location>
</feature>
<protein>
    <recommendedName>
        <fullName evidence="7">subtilisin</fullName>
        <ecNumber evidence="7">3.4.21.62</ecNumber>
    </recommendedName>
</protein>
<gene>
    <name evidence="13" type="ORF">CSUI_001067</name>
</gene>